<dbReference type="EMBL" id="BRXZ01001444">
    <property type="protein sequence ID" value="GMH71372.1"/>
    <property type="molecule type" value="Genomic_DNA"/>
</dbReference>
<keyword evidence="3" id="KW-1185">Reference proteome</keyword>
<organism evidence="2 3">
    <name type="scientific">Triparma retinervis</name>
    <dbReference type="NCBI Taxonomy" id="2557542"/>
    <lineage>
        <taxon>Eukaryota</taxon>
        <taxon>Sar</taxon>
        <taxon>Stramenopiles</taxon>
        <taxon>Ochrophyta</taxon>
        <taxon>Bolidophyceae</taxon>
        <taxon>Parmales</taxon>
        <taxon>Triparmaceae</taxon>
        <taxon>Triparma</taxon>
    </lineage>
</organism>
<keyword evidence="1" id="KW-1133">Transmembrane helix</keyword>
<name>A0A9W7EA07_9STRA</name>
<reference evidence="2" key="1">
    <citation type="submission" date="2022-07" db="EMBL/GenBank/DDBJ databases">
        <title>Genome analysis of Parmales, a sister group of diatoms, reveals the evolutionary specialization of diatoms from phago-mixotrophs to photoautotrophs.</title>
        <authorList>
            <person name="Ban H."/>
            <person name="Sato S."/>
            <person name="Yoshikawa S."/>
            <person name="Kazumasa Y."/>
            <person name="Nakamura Y."/>
            <person name="Ichinomiya M."/>
            <person name="Saitoh K."/>
            <person name="Sato N."/>
            <person name="Blanc-Mathieu R."/>
            <person name="Endo H."/>
            <person name="Kuwata A."/>
            <person name="Ogata H."/>
        </authorList>
    </citation>
    <scope>NUCLEOTIDE SEQUENCE</scope>
</reference>
<dbReference type="AlphaFoldDB" id="A0A9W7EA07"/>
<sequence length="105" mass="11001">MLRLLYGLNLEVWSCRSLDRLNASLPLKVLAPVLFSSLRVASLCGAAAAEAGDVGGGIGRMATIAMAGVWGAYTAGFLIPVAGVKYMRAHFFTVEAEEVVVRGGT</sequence>
<evidence type="ECO:0000256" key="1">
    <source>
        <dbReference type="SAM" id="Phobius"/>
    </source>
</evidence>
<accession>A0A9W7EA07</accession>
<dbReference type="OrthoDB" id="1906194at2759"/>
<proteinExistence type="predicted"/>
<keyword evidence="1" id="KW-0472">Membrane</keyword>
<keyword evidence="1" id="KW-0812">Transmembrane</keyword>
<feature type="transmembrane region" description="Helical" evidence="1">
    <location>
        <begin position="61"/>
        <end position="82"/>
    </location>
</feature>
<protein>
    <submittedName>
        <fullName evidence="2">Uncharacterized protein</fullName>
    </submittedName>
</protein>
<evidence type="ECO:0000313" key="2">
    <source>
        <dbReference type="EMBL" id="GMH71372.1"/>
    </source>
</evidence>
<evidence type="ECO:0000313" key="3">
    <source>
        <dbReference type="Proteomes" id="UP001165082"/>
    </source>
</evidence>
<dbReference type="Proteomes" id="UP001165082">
    <property type="component" value="Unassembled WGS sequence"/>
</dbReference>
<gene>
    <name evidence="2" type="ORF">TrRE_jg2786</name>
</gene>
<comment type="caution">
    <text evidence="2">The sequence shown here is derived from an EMBL/GenBank/DDBJ whole genome shotgun (WGS) entry which is preliminary data.</text>
</comment>